<dbReference type="AlphaFoldDB" id="A0A9P7JKZ6"/>
<keyword evidence="3" id="KW-1185">Reference proteome</keyword>
<evidence type="ECO:0000313" key="3">
    <source>
        <dbReference type="Proteomes" id="UP000823399"/>
    </source>
</evidence>
<feature type="region of interest" description="Disordered" evidence="1">
    <location>
        <begin position="1"/>
        <end position="25"/>
    </location>
</feature>
<dbReference type="OrthoDB" id="2690995at2759"/>
<dbReference type="Proteomes" id="UP000823399">
    <property type="component" value="Unassembled WGS sequence"/>
</dbReference>
<accession>A0A9P7JKZ6</accession>
<proteinExistence type="predicted"/>
<feature type="compositionally biased region" description="Low complexity" evidence="1">
    <location>
        <begin position="101"/>
        <end position="144"/>
    </location>
</feature>
<dbReference type="EMBL" id="JABBWM010000485">
    <property type="protein sequence ID" value="KAG2080800.1"/>
    <property type="molecule type" value="Genomic_DNA"/>
</dbReference>
<dbReference type="RefSeq" id="XP_041284171.1">
    <property type="nucleotide sequence ID" value="XM_041429079.1"/>
</dbReference>
<gene>
    <name evidence="2" type="ORF">F5147DRAFT_295090</name>
</gene>
<evidence type="ECO:0000313" key="2">
    <source>
        <dbReference type="EMBL" id="KAG2080800.1"/>
    </source>
</evidence>
<comment type="caution">
    <text evidence="2">The sequence shown here is derived from an EMBL/GenBank/DDBJ whole genome shotgun (WGS) entry which is preliminary data.</text>
</comment>
<feature type="compositionally biased region" description="Polar residues" evidence="1">
    <location>
        <begin position="1"/>
        <end position="11"/>
    </location>
</feature>
<evidence type="ECO:0000256" key="1">
    <source>
        <dbReference type="SAM" id="MobiDB-lite"/>
    </source>
</evidence>
<protein>
    <submittedName>
        <fullName evidence="2">Uncharacterized protein</fullName>
    </submittedName>
</protein>
<feature type="region of interest" description="Disordered" evidence="1">
    <location>
        <begin position="94"/>
        <end position="144"/>
    </location>
</feature>
<sequence>MQGGNIHSSASHGIHDPSPGTHPHRALTSSIKISRALLGHLPLFFPRSHSPTSEATELQQRSRLTIFSPRSPHTVDVAGVQDRKALYVARRPEHEKAKYMQQQQQSQAQGQAQALPPQIQPTGVSTSATPPATGPTTPGAAGTQPPLIPLWARLVLFLCCASSQYADGH</sequence>
<name>A0A9P7JKZ6_9AGAM</name>
<reference evidence="2" key="1">
    <citation type="journal article" date="2020" name="New Phytol.">
        <title>Comparative genomics reveals dynamic genome evolution in host specialist ectomycorrhizal fungi.</title>
        <authorList>
            <person name="Lofgren L.A."/>
            <person name="Nguyen N.H."/>
            <person name="Vilgalys R."/>
            <person name="Ruytinx J."/>
            <person name="Liao H.L."/>
            <person name="Branco S."/>
            <person name="Kuo A."/>
            <person name="LaButti K."/>
            <person name="Lipzen A."/>
            <person name="Andreopoulos W."/>
            <person name="Pangilinan J."/>
            <person name="Riley R."/>
            <person name="Hundley H."/>
            <person name="Na H."/>
            <person name="Barry K."/>
            <person name="Grigoriev I.V."/>
            <person name="Stajich J.E."/>
            <person name="Kennedy P.G."/>
        </authorList>
    </citation>
    <scope>NUCLEOTIDE SEQUENCE</scope>
    <source>
        <strain evidence="2">FC423</strain>
    </source>
</reference>
<dbReference type="GeneID" id="64691338"/>
<organism evidence="2 3">
    <name type="scientific">Suillus discolor</name>
    <dbReference type="NCBI Taxonomy" id="1912936"/>
    <lineage>
        <taxon>Eukaryota</taxon>
        <taxon>Fungi</taxon>
        <taxon>Dikarya</taxon>
        <taxon>Basidiomycota</taxon>
        <taxon>Agaricomycotina</taxon>
        <taxon>Agaricomycetes</taxon>
        <taxon>Agaricomycetidae</taxon>
        <taxon>Boletales</taxon>
        <taxon>Suillineae</taxon>
        <taxon>Suillaceae</taxon>
        <taxon>Suillus</taxon>
    </lineage>
</organism>